<feature type="compositionally biased region" description="Low complexity" evidence="1">
    <location>
        <begin position="741"/>
        <end position="799"/>
    </location>
</feature>
<proteinExistence type="predicted"/>
<feature type="compositionally biased region" description="Pro residues" evidence="1">
    <location>
        <begin position="612"/>
        <end position="626"/>
    </location>
</feature>
<feature type="compositionally biased region" description="Low complexity" evidence="1">
    <location>
        <begin position="552"/>
        <end position="611"/>
    </location>
</feature>
<reference evidence="2 3" key="1">
    <citation type="submission" date="2024-01" db="EMBL/GenBank/DDBJ databases">
        <authorList>
            <person name="Allen C."/>
            <person name="Tagirdzhanova G."/>
        </authorList>
    </citation>
    <scope>NUCLEOTIDE SEQUENCE [LARGE SCALE GENOMIC DNA]</scope>
</reference>
<feature type="compositionally biased region" description="Low complexity" evidence="1">
    <location>
        <begin position="811"/>
        <end position="826"/>
    </location>
</feature>
<feature type="region of interest" description="Disordered" evidence="1">
    <location>
        <begin position="340"/>
        <end position="360"/>
    </location>
</feature>
<feature type="compositionally biased region" description="Acidic residues" evidence="1">
    <location>
        <begin position="430"/>
        <end position="456"/>
    </location>
</feature>
<sequence>MGTPLRQISEDAIHALAVVLSLPPDQLKRIGTHHRAKPAASWLSEQESRIPGLPNCLLIPQIPHLSVKVAQVAKRVIIAASGGADTLAAKAAVKGINVDAILHPCATPTVLCPAHRGLHPTVIREIFFYLSREVADHADFVRRHPCDENTSHTDKCSRQSRDVYDWGLRMIGISALWCTPHTFRALEKGRQTSVPGYRLPQRKAQPACSSAASSALPVPAPHIRVHMRLPHLEFPCEACVLAAVGARSQNLIDLRASLLSRMGLDGQEKVRRAKHKGEKCTSLSNDRPDRYPNLWALIESYVDVLGLEYGEKIAAEIRERSVNLAKLLLRARTCESRRQRHHARDVKRLRSAGKSTKKIAEKRPPRMVTNRGHRLPLPLVPLDHDLWAYYNESVVGENQQGPMDCEVSNGNPEDQDRLYFVVQDSQETIPQEEEEENEEQHEEELQENSMEGEPEEDLEYDAFVEEYQDEAPVAETSPIPDWEEDYIRDVLESQTVLSADYDRPPARCENYDDDDTSSYVTISVHTNVSSNIGSRDGLPTPSTTRSAVSSISGTSTATKASQSSSDSVTQRSTASSARSSAFSARSYASSTRSSQSGRTVRPTSAAPRSRSPSPPPSQVSSSPPPSSVYSQPVPASQASFKSSVSSALSRSRVSSTASTSTARPVPSTTSSRPSVARSTTSSVSRSRSSAVSASSATSSKASKVPSTAFVPSSSGRKASSAKSYVALQADLEASFLSENGSRNSSSSSATRSSTRSTTSSVVSRLTRSSTNTSVTSRPSHSQVPSQASSQAFSSSSPRATRTTKTANAPKSMTPSSTVTEMTTTQSELSRVLAMAKTAAYKAPSMAHSVSLAQPSAVPPPLVPSSNLDRTFASTSSSRASGSVSSSRSGSRTPSVSVSVSTSVSASGSASATSAHPRRSAPLSSPTPSTSPARETKWPAPPPPAPRSAPKQSPYTSKPLPALPASACRHNAKAAAWAESAPSTFSWSQPSPSVAPSFAGMVATQGARDTDCLVLPEDSISVVIAQQFMNTVDEEARKGMEKQEKKDKNVKETKKEKKTAPAPTRNLNHYQPANSRCPLQGPSASSSSAARPQTRRRGDEPVPVAPQRATPDRTASTRIRTTRVHPLRAPPMVSTTRAPPCAPPRHRPSGPSHSTSSDQLILPEARNSQSSRLTQWPSYSLMI</sequence>
<feature type="region of interest" description="Disordered" evidence="1">
    <location>
        <begin position="526"/>
        <end position="723"/>
    </location>
</feature>
<feature type="region of interest" description="Disordered" evidence="1">
    <location>
        <begin position="841"/>
        <end position="965"/>
    </location>
</feature>
<evidence type="ECO:0000256" key="1">
    <source>
        <dbReference type="SAM" id="MobiDB-lite"/>
    </source>
</evidence>
<feature type="compositionally biased region" description="Polar residues" evidence="1">
    <location>
        <begin position="800"/>
        <end position="810"/>
    </location>
</feature>
<organism evidence="2 3">
    <name type="scientific">Sporothrix bragantina</name>
    <dbReference type="NCBI Taxonomy" id="671064"/>
    <lineage>
        <taxon>Eukaryota</taxon>
        <taxon>Fungi</taxon>
        <taxon>Dikarya</taxon>
        <taxon>Ascomycota</taxon>
        <taxon>Pezizomycotina</taxon>
        <taxon>Sordariomycetes</taxon>
        <taxon>Sordariomycetidae</taxon>
        <taxon>Ophiostomatales</taxon>
        <taxon>Ophiostomataceae</taxon>
        <taxon>Sporothrix</taxon>
    </lineage>
</organism>
<feature type="compositionally biased region" description="Low complexity" evidence="1">
    <location>
        <begin position="872"/>
        <end position="932"/>
    </location>
</feature>
<name>A0ABP0B7K9_9PEZI</name>
<feature type="compositionally biased region" description="Polar residues" evidence="1">
    <location>
        <begin position="1165"/>
        <end position="1182"/>
    </location>
</feature>
<feature type="region of interest" description="Disordered" evidence="1">
    <location>
        <begin position="735"/>
        <end position="826"/>
    </location>
</feature>
<comment type="caution">
    <text evidence="2">The sequence shown here is derived from an EMBL/GenBank/DDBJ whole genome shotgun (WGS) entry which is preliminary data.</text>
</comment>
<evidence type="ECO:0000313" key="3">
    <source>
        <dbReference type="Proteomes" id="UP001642406"/>
    </source>
</evidence>
<feature type="compositionally biased region" description="Low complexity" evidence="1">
    <location>
        <begin position="627"/>
        <end position="723"/>
    </location>
</feature>
<evidence type="ECO:0000313" key="2">
    <source>
        <dbReference type="EMBL" id="CAK7215563.1"/>
    </source>
</evidence>
<feature type="compositionally biased region" description="Basic residues" evidence="1">
    <location>
        <begin position="340"/>
        <end position="357"/>
    </location>
</feature>
<feature type="compositionally biased region" description="Basic and acidic residues" evidence="1">
    <location>
        <begin position="1036"/>
        <end position="1058"/>
    </location>
</feature>
<feature type="region of interest" description="Disordered" evidence="1">
    <location>
        <begin position="427"/>
        <end position="456"/>
    </location>
</feature>
<feature type="compositionally biased region" description="Polar residues" evidence="1">
    <location>
        <begin position="1064"/>
        <end position="1073"/>
    </location>
</feature>
<dbReference type="Proteomes" id="UP001642406">
    <property type="component" value="Unassembled WGS sequence"/>
</dbReference>
<feature type="region of interest" description="Disordered" evidence="1">
    <location>
        <begin position="1036"/>
        <end position="1182"/>
    </location>
</feature>
<gene>
    <name evidence="2" type="ORF">SBRCBS47491_002523</name>
</gene>
<accession>A0ABP0B7K9</accession>
<protein>
    <submittedName>
        <fullName evidence="2">Uncharacterized protein</fullName>
    </submittedName>
</protein>
<feature type="compositionally biased region" description="Polar residues" evidence="1">
    <location>
        <begin position="540"/>
        <end position="551"/>
    </location>
</feature>
<keyword evidence="3" id="KW-1185">Reference proteome</keyword>
<dbReference type="EMBL" id="CAWUHC010000015">
    <property type="protein sequence ID" value="CAK7215563.1"/>
    <property type="molecule type" value="Genomic_DNA"/>
</dbReference>